<gene>
    <name evidence="2" type="ORF">AAES_106465</name>
</gene>
<comment type="caution">
    <text evidence="2">The sequence shown here is derived from an EMBL/GenBank/DDBJ whole genome shotgun (WGS) entry which is preliminary data.</text>
</comment>
<feature type="region of interest" description="Disordered" evidence="1">
    <location>
        <begin position="1"/>
        <end position="30"/>
    </location>
</feature>
<evidence type="ECO:0000313" key="3">
    <source>
        <dbReference type="Proteomes" id="UP000051836"/>
    </source>
</evidence>
<proteinExistence type="predicted"/>
<keyword evidence="3" id="KW-1185">Reference proteome</keyword>
<feature type="compositionally biased region" description="Polar residues" evidence="1">
    <location>
        <begin position="78"/>
        <end position="94"/>
    </location>
</feature>
<reference evidence="2 3" key="1">
    <citation type="submission" date="2015-10" db="EMBL/GenBank/DDBJ databases">
        <authorList>
            <person name="Gilbert D.G."/>
        </authorList>
    </citation>
    <scope>NUCLEOTIDE SEQUENCE [LARGE SCALE GENOMIC DNA]</scope>
    <source>
        <strain evidence="2">FVVF132</strain>
    </source>
</reference>
<accession>A0A0Q3M9R2</accession>
<evidence type="ECO:0000313" key="2">
    <source>
        <dbReference type="EMBL" id="KQK79437.1"/>
    </source>
</evidence>
<evidence type="ECO:0000256" key="1">
    <source>
        <dbReference type="SAM" id="MobiDB-lite"/>
    </source>
</evidence>
<dbReference type="Proteomes" id="UP000051836">
    <property type="component" value="Unassembled WGS sequence"/>
</dbReference>
<feature type="region of interest" description="Disordered" evidence="1">
    <location>
        <begin position="55"/>
        <end position="105"/>
    </location>
</feature>
<dbReference type="AlphaFoldDB" id="A0A0Q3M9R2"/>
<dbReference type="STRING" id="12930.A0A0Q3M9R2"/>
<name>A0A0Q3M9R2_AMAAE</name>
<dbReference type="OrthoDB" id="9867140at2759"/>
<feature type="compositionally biased region" description="Basic and acidic residues" evidence="1">
    <location>
        <begin position="1"/>
        <end position="13"/>
    </location>
</feature>
<protein>
    <submittedName>
        <fullName evidence="2">Uncharacterized protein</fullName>
    </submittedName>
</protein>
<sequence length="144" mass="15988">MAERKRNWNKEDDLPVYLARPGTTAQTPRQKYGGMFASVEGAYENKTIDFDAYSVGKKGSRTPRSGSRHDMLDGGDNYSETASDISEVSGSVISSPGDREDKTPGVEIKYPMGKELLQGQDNGQDLVQWEGMMNPEVPYLLRHP</sequence>
<organism evidence="2 3">
    <name type="scientific">Amazona aestiva</name>
    <name type="common">Blue-fronted Amazon parrot</name>
    <dbReference type="NCBI Taxonomy" id="12930"/>
    <lineage>
        <taxon>Eukaryota</taxon>
        <taxon>Metazoa</taxon>
        <taxon>Chordata</taxon>
        <taxon>Craniata</taxon>
        <taxon>Vertebrata</taxon>
        <taxon>Euteleostomi</taxon>
        <taxon>Archelosauria</taxon>
        <taxon>Archosauria</taxon>
        <taxon>Dinosauria</taxon>
        <taxon>Saurischia</taxon>
        <taxon>Theropoda</taxon>
        <taxon>Coelurosauria</taxon>
        <taxon>Aves</taxon>
        <taxon>Neognathae</taxon>
        <taxon>Neoaves</taxon>
        <taxon>Telluraves</taxon>
        <taxon>Australaves</taxon>
        <taxon>Psittaciformes</taxon>
        <taxon>Psittacidae</taxon>
        <taxon>Amazona</taxon>
    </lineage>
</organism>
<dbReference type="EMBL" id="LMAW01002590">
    <property type="protein sequence ID" value="KQK79437.1"/>
    <property type="molecule type" value="Genomic_DNA"/>
</dbReference>